<feature type="domain" description="TNase-like" evidence="1">
    <location>
        <begin position="43"/>
        <end position="153"/>
    </location>
</feature>
<dbReference type="Gene3D" id="2.40.50.90">
    <property type="match status" value="1"/>
</dbReference>
<keyword evidence="2" id="KW-0378">Hydrolase</keyword>
<dbReference type="PROSITE" id="PS50830">
    <property type="entry name" value="TNASE_3"/>
    <property type="match status" value="1"/>
</dbReference>
<accession>A0A7W9YW86</accession>
<dbReference type="AlphaFoldDB" id="A0A7W9YW86"/>
<comment type="caution">
    <text evidence="2">The sequence shown here is derived from an EMBL/GenBank/DDBJ whole genome shotgun (WGS) entry which is preliminary data.</text>
</comment>
<dbReference type="RefSeq" id="WP_077546058.1">
    <property type="nucleotide sequence ID" value="NZ_JACHEJ010000002.1"/>
</dbReference>
<keyword evidence="2" id="KW-0540">Nuclease</keyword>
<organism evidence="2 3">
    <name type="scientific">Pseudorhizobium flavum</name>
    <dbReference type="NCBI Taxonomy" id="1335061"/>
    <lineage>
        <taxon>Bacteria</taxon>
        <taxon>Pseudomonadati</taxon>
        <taxon>Pseudomonadota</taxon>
        <taxon>Alphaproteobacteria</taxon>
        <taxon>Hyphomicrobiales</taxon>
        <taxon>Rhizobiaceae</taxon>
        <taxon>Rhizobium/Agrobacterium group</taxon>
        <taxon>Pseudorhizobium</taxon>
    </lineage>
</organism>
<dbReference type="Pfam" id="PF00565">
    <property type="entry name" value="SNase"/>
    <property type="match status" value="1"/>
</dbReference>
<keyword evidence="3" id="KW-1185">Reference proteome</keyword>
<sequence>MTRIYRKLRDAGLLLALVFLGALVAARLEDSSAVSIGGPFVAIDGDTLAFGAERLRLHGLDAPEVRQTCTDRRGRDWRCGEEARAALERLTSAASVMCSGSERDRYDRLLAACRDGELDINARMVALGLAVASGNYASEEAQAQEKGEGVWAGEFERPRDWRVRHGVIDDPSAAEGILAWLKGWLGLN</sequence>
<dbReference type="Proteomes" id="UP000535501">
    <property type="component" value="Unassembled WGS sequence"/>
</dbReference>
<keyword evidence="2" id="KW-0255">Endonuclease</keyword>
<name>A0A7W9YW86_9HYPH</name>
<evidence type="ECO:0000259" key="1">
    <source>
        <dbReference type="PROSITE" id="PS50830"/>
    </source>
</evidence>
<dbReference type="InterPro" id="IPR016071">
    <property type="entry name" value="Staphylococal_nuclease_OB-fold"/>
</dbReference>
<dbReference type="SUPFAM" id="SSF50199">
    <property type="entry name" value="Staphylococcal nuclease"/>
    <property type="match status" value="1"/>
</dbReference>
<dbReference type="InterPro" id="IPR035437">
    <property type="entry name" value="SNase_OB-fold_sf"/>
</dbReference>
<evidence type="ECO:0000313" key="3">
    <source>
        <dbReference type="Proteomes" id="UP000535501"/>
    </source>
</evidence>
<dbReference type="GO" id="GO:0004519">
    <property type="term" value="F:endonuclease activity"/>
    <property type="evidence" value="ECO:0007669"/>
    <property type="project" value="UniProtKB-KW"/>
</dbReference>
<dbReference type="EMBL" id="JACHEJ010000002">
    <property type="protein sequence ID" value="MBB6179473.1"/>
    <property type="molecule type" value="Genomic_DNA"/>
</dbReference>
<proteinExistence type="predicted"/>
<evidence type="ECO:0000313" key="2">
    <source>
        <dbReference type="EMBL" id="MBB6179473.1"/>
    </source>
</evidence>
<protein>
    <submittedName>
        <fullName evidence="2">Endonuclease YncB(Thermonuclease family)</fullName>
    </submittedName>
</protein>
<gene>
    <name evidence="2" type="ORF">HNQ75_001427</name>
</gene>
<dbReference type="SMART" id="SM00318">
    <property type="entry name" value="SNc"/>
    <property type="match status" value="1"/>
</dbReference>
<reference evidence="2 3" key="1">
    <citation type="submission" date="2020-08" db="EMBL/GenBank/DDBJ databases">
        <title>Genomic Encyclopedia of Type Strains, Phase IV (KMG-IV): sequencing the most valuable type-strain genomes for metagenomic binning, comparative biology and taxonomic classification.</title>
        <authorList>
            <person name="Goeker M."/>
        </authorList>
    </citation>
    <scope>NUCLEOTIDE SEQUENCE [LARGE SCALE GENOMIC DNA]</scope>
    <source>
        <strain evidence="2 3">DSM 102134</strain>
    </source>
</reference>